<dbReference type="AlphaFoldDB" id="A0A9P3LZA7"/>
<protein>
    <recommendedName>
        <fullName evidence="5">Inorganic phosphate transporter</fullName>
    </recommendedName>
</protein>
<dbReference type="OrthoDB" id="18139at2759"/>
<dbReference type="GO" id="GO:0005739">
    <property type="term" value="C:mitochondrion"/>
    <property type="evidence" value="ECO:0007669"/>
    <property type="project" value="TreeGrafter"/>
</dbReference>
<dbReference type="PANTHER" id="PTHR28112:SF1">
    <property type="entry name" value="SRP-INDEPENDENT TARGETING PROTEIN 3"/>
    <property type="match status" value="1"/>
</dbReference>
<feature type="transmembrane region" description="Helical" evidence="2">
    <location>
        <begin position="31"/>
        <end position="50"/>
    </location>
</feature>
<evidence type="ECO:0008006" key="5">
    <source>
        <dbReference type="Google" id="ProtNLM"/>
    </source>
</evidence>
<reference evidence="3" key="2">
    <citation type="journal article" date="2022" name="Microbiol. Resour. Announc.">
        <title>Whole-Genome Sequence of Entomortierella parvispora E1425, a Mucoromycotan Fungus Associated with Burkholderiaceae-Related Endosymbiotic Bacteria.</title>
        <authorList>
            <person name="Herlambang A."/>
            <person name="Guo Y."/>
            <person name="Takashima Y."/>
            <person name="Narisawa K."/>
            <person name="Ohta H."/>
            <person name="Nishizawa T."/>
        </authorList>
    </citation>
    <scope>NUCLEOTIDE SEQUENCE</scope>
    <source>
        <strain evidence="3">E1425</strain>
    </source>
</reference>
<keyword evidence="2" id="KW-0812">Transmembrane</keyword>
<proteinExistence type="predicted"/>
<feature type="transmembrane region" description="Helical" evidence="2">
    <location>
        <begin position="99"/>
        <end position="120"/>
    </location>
</feature>
<dbReference type="GO" id="GO:0045047">
    <property type="term" value="P:protein targeting to ER"/>
    <property type="evidence" value="ECO:0007669"/>
    <property type="project" value="InterPro"/>
</dbReference>
<reference evidence="3" key="1">
    <citation type="submission" date="2021-11" db="EMBL/GenBank/DDBJ databases">
        <authorList>
            <person name="Herlambang A."/>
            <person name="Guo Y."/>
            <person name="Takashima Y."/>
            <person name="Nishizawa T."/>
        </authorList>
    </citation>
    <scope>NUCLEOTIDE SEQUENCE</scope>
    <source>
        <strain evidence="3">E1425</strain>
    </source>
</reference>
<keyword evidence="2" id="KW-1133">Transmembrane helix</keyword>
<evidence type="ECO:0000256" key="2">
    <source>
        <dbReference type="SAM" id="Phobius"/>
    </source>
</evidence>
<dbReference type="GO" id="GO:0005783">
    <property type="term" value="C:endoplasmic reticulum"/>
    <property type="evidence" value="ECO:0007669"/>
    <property type="project" value="InterPro"/>
</dbReference>
<evidence type="ECO:0000313" key="3">
    <source>
        <dbReference type="EMBL" id="GJJ75745.1"/>
    </source>
</evidence>
<feature type="region of interest" description="Disordered" evidence="1">
    <location>
        <begin position="160"/>
        <end position="199"/>
    </location>
</feature>
<dbReference type="Proteomes" id="UP000827284">
    <property type="component" value="Unassembled WGS sequence"/>
</dbReference>
<organism evidence="3 4">
    <name type="scientific">Entomortierella parvispora</name>
    <dbReference type="NCBI Taxonomy" id="205924"/>
    <lineage>
        <taxon>Eukaryota</taxon>
        <taxon>Fungi</taxon>
        <taxon>Fungi incertae sedis</taxon>
        <taxon>Mucoromycota</taxon>
        <taxon>Mortierellomycotina</taxon>
        <taxon>Mortierellomycetes</taxon>
        <taxon>Mortierellales</taxon>
        <taxon>Mortierellaceae</taxon>
        <taxon>Entomortierella</taxon>
    </lineage>
</organism>
<keyword evidence="2" id="KW-0472">Membrane</keyword>
<name>A0A9P3LZA7_9FUNG</name>
<dbReference type="PANTHER" id="PTHR28112">
    <property type="entry name" value="SRP-INDEPENDENT TARGETING PROTEIN 3"/>
    <property type="match status" value="1"/>
</dbReference>
<keyword evidence="4" id="KW-1185">Reference proteome</keyword>
<sequence>MNAQIMNMALVMGSMQVTNRLDLEDTKTKQMILGAYVTAQAIVLGISFLIKKKIQSKNDTTVLKYLDQPKPMSGEQPKLITTTNMDYDLEQNAQAQKQALISLALMLFLNFQFGVIRPLVVQSILPVKNALQSKFAQVHLFGKPAEGDLRRPWKADNPFAALSGAAEEPQSEAAEKAAIKKAEKAESKAGAKSESKKDL</sequence>
<accession>A0A9P3LZA7</accession>
<gene>
    <name evidence="3" type="ORF">EMPS_08103</name>
</gene>
<comment type="caution">
    <text evidence="3">The sequence shown here is derived from an EMBL/GenBank/DDBJ whole genome shotgun (WGS) entry which is preliminary data.</text>
</comment>
<evidence type="ECO:0000313" key="4">
    <source>
        <dbReference type="Proteomes" id="UP000827284"/>
    </source>
</evidence>
<dbReference type="EMBL" id="BQFW01000011">
    <property type="protein sequence ID" value="GJJ75745.1"/>
    <property type="molecule type" value="Genomic_DNA"/>
</dbReference>
<dbReference type="InterPro" id="IPR012098">
    <property type="entry name" value="SND3_fun"/>
</dbReference>
<evidence type="ECO:0000256" key="1">
    <source>
        <dbReference type="SAM" id="MobiDB-lite"/>
    </source>
</evidence>
<feature type="compositionally biased region" description="Basic and acidic residues" evidence="1">
    <location>
        <begin position="173"/>
        <end position="199"/>
    </location>
</feature>
<dbReference type="Pfam" id="PF10032">
    <property type="entry name" value="Pho88"/>
    <property type="match status" value="1"/>
</dbReference>